<dbReference type="InterPro" id="IPR001996">
    <property type="entry name" value="PTS_IIB_1"/>
</dbReference>
<feature type="region of interest" description="Disordered" evidence="12">
    <location>
        <begin position="84"/>
        <end position="110"/>
    </location>
</feature>
<dbReference type="InterPro" id="IPR018113">
    <property type="entry name" value="PTrfase_EIIB_Cys"/>
</dbReference>
<name>A0A7X4RX91_9VIBR</name>
<keyword evidence="2" id="KW-0813">Transport</keyword>
<evidence type="ECO:0000313" key="15">
    <source>
        <dbReference type="Proteomes" id="UP000462621"/>
    </source>
</evidence>
<dbReference type="EMBL" id="WEKT01000125">
    <property type="protein sequence ID" value="MZI96174.1"/>
    <property type="molecule type" value="Genomic_DNA"/>
</dbReference>
<evidence type="ECO:0000256" key="7">
    <source>
        <dbReference type="ARBA" id="ARBA00022692"/>
    </source>
</evidence>
<keyword evidence="15" id="KW-1185">Reference proteome</keyword>
<reference evidence="14 15" key="1">
    <citation type="submission" date="2019-10" db="EMBL/GenBank/DDBJ databases">
        <title>Vibrio sp. nov. isolated from a shrimp pond.</title>
        <authorList>
            <person name="Gomez-Gil B."/>
            <person name="Enciso-Ibarra J."/>
            <person name="Enciso-Ibarra K."/>
            <person name="Bolan-Mejia C."/>
        </authorList>
    </citation>
    <scope>NUCLEOTIDE SEQUENCE [LARGE SCALE GENOMIC DNA]</scope>
    <source>
        <strain evidence="14 15">CAIM 722</strain>
    </source>
</reference>
<evidence type="ECO:0000256" key="11">
    <source>
        <dbReference type="PROSITE-ProRule" id="PRU00421"/>
    </source>
</evidence>
<evidence type="ECO:0000256" key="3">
    <source>
        <dbReference type="ARBA" id="ARBA00022475"/>
    </source>
</evidence>
<protein>
    <submittedName>
        <fullName evidence="14">Protein-N(Pi)-phosphohistidine--sugar phosphotransferase</fullName>
    </submittedName>
</protein>
<evidence type="ECO:0000313" key="14">
    <source>
        <dbReference type="EMBL" id="MZI96174.1"/>
    </source>
</evidence>
<evidence type="ECO:0000256" key="2">
    <source>
        <dbReference type="ARBA" id="ARBA00022448"/>
    </source>
</evidence>
<dbReference type="Gene3D" id="3.30.1360.60">
    <property type="entry name" value="Glucose permease domain IIB"/>
    <property type="match status" value="1"/>
</dbReference>
<keyword evidence="9" id="KW-1133">Transmembrane helix</keyword>
<dbReference type="GO" id="GO:0008982">
    <property type="term" value="F:protein-N(PI)-phosphohistidine-sugar phosphotransferase activity"/>
    <property type="evidence" value="ECO:0007669"/>
    <property type="project" value="InterPro"/>
</dbReference>
<dbReference type="PANTHER" id="PTHR30175:SF1">
    <property type="entry name" value="PTS SYSTEM ARBUTIN-, CELLOBIOSE-, AND SALICIN-SPECIFIC EIIBC COMPONENT-RELATED"/>
    <property type="match status" value="1"/>
</dbReference>
<keyword evidence="5 14" id="KW-0808">Transferase</keyword>
<dbReference type="GO" id="GO:0005886">
    <property type="term" value="C:plasma membrane"/>
    <property type="evidence" value="ECO:0007669"/>
    <property type="project" value="UniProtKB-SubCell"/>
</dbReference>
<evidence type="ECO:0000256" key="1">
    <source>
        <dbReference type="ARBA" id="ARBA00004651"/>
    </source>
</evidence>
<dbReference type="PROSITE" id="PS51098">
    <property type="entry name" value="PTS_EIIB_TYPE_1"/>
    <property type="match status" value="1"/>
</dbReference>
<comment type="caution">
    <text evidence="14">The sequence shown here is derived from an EMBL/GenBank/DDBJ whole genome shotgun (WGS) entry which is preliminary data.</text>
</comment>
<feature type="non-terminal residue" evidence="14">
    <location>
        <position position="110"/>
    </location>
</feature>
<dbReference type="InterPro" id="IPR036878">
    <property type="entry name" value="Glu_permease_IIB"/>
</dbReference>
<proteinExistence type="predicted"/>
<keyword evidence="8" id="KW-0418">Kinase</keyword>
<dbReference type="Proteomes" id="UP000462621">
    <property type="component" value="Unassembled WGS sequence"/>
</dbReference>
<dbReference type="GO" id="GO:0009401">
    <property type="term" value="P:phosphoenolpyruvate-dependent sugar phosphotransferase system"/>
    <property type="evidence" value="ECO:0007669"/>
    <property type="project" value="UniProtKB-KW"/>
</dbReference>
<keyword evidence="6" id="KW-0598">Phosphotransferase system</keyword>
<evidence type="ECO:0000256" key="4">
    <source>
        <dbReference type="ARBA" id="ARBA00022597"/>
    </source>
</evidence>
<evidence type="ECO:0000259" key="13">
    <source>
        <dbReference type="PROSITE" id="PS51098"/>
    </source>
</evidence>
<dbReference type="InterPro" id="IPR050558">
    <property type="entry name" value="PTS_Sugar-Specific_Components"/>
</dbReference>
<organism evidence="14 15">
    <name type="scientific">Vibrio eleionomae</name>
    <dbReference type="NCBI Taxonomy" id="2653505"/>
    <lineage>
        <taxon>Bacteria</taxon>
        <taxon>Pseudomonadati</taxon>
        <taxon>Pseudomonadota</taxon>
        <taxon>Gammaproteobacteria</taxon>
        <taxon>Vibrionales</taxon>
        <taxon>Vibrionaceae</taxon>
        <taxon>Vibrio</taxon>
    </lineage>
</organism>
<dbReference type="GO" id="GO:0090563">
    <property type="term" value="F:protein-phosphocysteine-sugar phosphotransferase activity"/>
    <property type="evidence" value="ECO:0007669"/>
    <property type="project" value="TreeGrafter"/>
</dbReference>
<dbReference type="Pfam" id="PF00367">
    <property type="entry name" value="PTS_EIIB"/>
    <property type="match status" value="1"/>
</dbReference>
<dbReference type="SUPFAM" id="SSF55604">
    <property type="entry name" value="Glucose permease domain IIB"/>
    <property type="match status" value="1"/>
</dbReference>
<dbReference type="PANTHER" id="PTHR30175">
    <property type="entry name" value="PHOSPHOTRANSFERASE SYSTEM TRANSPORT PROTEIN"/>
    <property type="match status" value="1"/>
</dbReference>
<evidence type="ECO:0000256" key="6">
    <source>
        <dbReference type="ARBA" id="ARBA00022683"/>
    </source>
</evidence>
<evidence type="ECO:0000256" key="8">
    <source>
        <dbReference type="ARBA" id="ARBA00022777"/>
    </source>
</evidence>
<accession>A0A7X4RX91</accession>
<dbReference type="CDD" id="cd00212">
    <property type="entry name" value="PTS_IIB_glc"/>
    <property type="match status" value="1"/>
</dbReference>
<keyword evidence="3" id="KW-1003">Cell membrane</keyword>
<keyword evidence="10" id="KW-0472">Membrane</keyword>
<dbReference type="AlphaFoldDB" id="A0A7X4RX91"/>
<evidence type="ECO:0000256" key="12">
    <source>
        <dbReference type="SAM" id="MobiDB-lite"/>
    </source>
</evidence>
<keyword evidence="7" id="KW-0812">Transmembrane</keyword>
<feature type="compositionally biased region" description="Polar residues" evidence="12">
    <location>
        <begin position="85"/>
        <end position="98"/>
    </location>
</feature>
<evidence type="ECO:0000256" key="9">
    <source>
        <dbReference type="ARBA" id="ARBA00022989"/>
    </source>
</evidence>
<dbReference type="GO" id="GO:0016301">
    <property type="term" value="F:kinase activity"/>
    <property type="evidence" value="ECO:0007669"/>
    <property type="project" value="UniProtKB-KW"/>
</dbReference>
<sequence length="110" mass="12162">MNFINMSETILENLGGADNINNITHCATRLIISYKNKNLVNEDKIKNADSVVGFVSKQGGIQVIIGPKVGEAYNDLMEVIKKASPTHNIESDNNSNIDTSDELNKDTLYY</sequence>
<evidence type="ECO:0000256" key="5">
    <source>
        <dbReference type="ARBA" id="ARBA00022679"/>
    </source>
</evidence>
<comment type="subcellular location">
    <subcellularLocation>
        <location evidence="1">Cell membrane</location>
        <topology evidence="1">Multi-pass membrane protein</topology>
    </subcellularLocation>
</comment>
<keyword evidence="4" id="KW-0762">Sugar transport</keyword>
<feature type="active site" description="Phosphocysteine intermediate; for EIIB activity" evidence="11">
    <location>
        <position position="26"/>
    </location>
</feature>
<feature type="domain" description="PTS EIIB type-1" evidence="13">
    <location>
        <begin position="4"/>
        <end position="86"/>
    </location>
</feature>
<evidence type="ECO:0000256" key="10">
    <source>
        <dbReference type="ARBA" id="ARBA00023136"/>
    </source>
</evidence>
<dbReference type="FunFam" id="3.30.1360.60:FF:000001">
    <property type="entry name" value="PTS system glucose-specific IIBC component PtsG"/>
    <property type="match status" value="1"/>
</dbReference>
<dbReference type="RefSeq" id="WP_161158663.1">
    <property type="nucleotide sequence ID" value="NZ_WEKT01000125.1"/>
</dbReference>
<gene>
    <name evidence="14" type="ORF">F9817_23700</name>
</gene>